<dbReference type="GO" id="GO:0016887">
    <property type="term" value="F:ATP hydrolysis activity"/>
    <property type="evidence" value="ECO:0007669"/>
    <property type="project" value="InterPro"/>
</dbReference>
<dbReference type="SUPFAM" id="SSF52540">
    <property type="entry name" value="P-loop containing nucleoside triphosphate hydrolases"/>
    <property type="match status" value="2"/>
</dbReference>
<dbReference type="InterPro" id="IPR032781">
    <property type="entry name" value="ABC_tran_Xtn"/>
</dbReference>
<dbReference type="KEGG" id="mvz:myaer102_15700"/>
<dbReference type="Pfam" id="PF12848">
    <property type="entry name" value="ABC_tran_Xtn"/>
    <property type="match status" value="1"/>
</dbReference>
<evidence type="ECO:0000256" key="5">
    <source>
        <dbReference type="SAM" id="MobiDB-lite"/>
    </source>
</evidence>
<dbReference type="InterPro" id="IPR003593">
    <property type="entry name" value="AAA+_ATPase"/>
</dbReference>
<evidence type="ECO:0000259" key="6">
    <source>
        <dbReference type="PROSITE" id="PS50893"/>
    </source>
</evidence>
<feature type="region of interest" description="Disordered" evidence="5">
    <location>
        <begin position="540"/>
        <end position="564"/>
    </location>
</feature>
<feature type="compositionally biased region" description="Basic residues" evidence="5">
    <location>
        <begin position="553"/>
        <end position="564"/>
    </location>
</feature>
<dbReference type="GO" id="GO:0005524">
    <property type="term" value="F:ATP binding"/>
    <property type="evidence" value="ECO:0007669"/>
    <property type="project" value="UniProtKB-KW"/>
</dbReference>
<dbReference type="FunFam" id="3.40.50.300:FF:000011">
    <property type="entry name" value="Putative ABC transporter ATP-binding component"/>
    <property type="match status" value="1"/>
</dbReference>
<reference evidence="7 8" key="1">
    <citation type="submission" date="2018-11" db="EMBL/GenBank/DDBJ databases">
        <title>Complete genome sequence of Microcystis aeruginosa NIES-102.</title>
        <authorList>
            <person name="Yamaguchi H."/>
            <person name="Suzuki S."/>
            <person name="Kawachi M."/>
        </authorList>
    </citation>
    <scope>NUCLEOTIDE SEQUENCE [LARGE SCALE GENOMIC DNA]</scope>
    <source>
        <strain evidence="7 8">NIES-102</strain>
    </source>
</reference>
<keyword evidence="1" id="KW-0677">Repeat</keyword>
<sequence>MLRLERISKIYPTGEVLKDVTWEVKTGDRIGLVGVNGAGKSTQLKIIMGEVEPTAGEIIRPTSLHIGYLTQEFEVDPRRTVREEFWTVFQEANQVHHQLIEIPQRMEKADPEELDRLIHQLDRLQRQFEALDGYGLEARIEKILPEMGFTIDDGDRLVSSFSGGWQMRMSLGKILLQTPDILLLDEPTNHLDLETIEWLEKFLKDLTTPMVIVSHDREFLDRLCTKIVETERGVSTTYLGNYSAYLQQKYEQQSAQLSAYERQQKELEKQQAFVDRFRASATRSTQAKSREKQLEKVEKIEAPIADVRTLKFQFPPAVRSGREVVTIKNLVHIYDDKILFLGANLEIERGDRVAFLGPNGAGKSTLLRLIVGLEPPTEGSIEIGKHNVIPSYFEQNQAEALDLTKTVLNTIHDEVPDWKDVEVRSLLGRFLFSGETVLKKVESLSGGEKARLALAKMLLAPANLLILDEPTNHLDIPAKEMLESALKVYEGTVLIVSHDRYFISQVANKIVEIREGELIAYAGDYHYYLEKLDEEKQKAEQKRIEAEKAAKAAAKRAKQKTKKG</sequence>
<dbReference type="SMART" id="SM00382">
    <property type="entry name" value="AAA"/>
    <property type="match status" value="2"/>
</dbReference>
<dbReference type="InterPro" id="IPR017871">
    <property type="entry name" value="ABC_transporter-like_CS"/>
</dbReference>
<dbReference type="FunFam" id="3.40.50.300:FF:000309">
    <property type="entry name" value="ABC transporter ATP-binding protein"/>
    <property type="match status" value="1"/>
</dbReference>
<evidence type="ECO:0000313" key="8">
    <source>
        <dbReference type="Proteomes" id="UP000278152"/>
    </source>
</evidence>
<keyword evidence="2" id="KW-0547">Nucleotide-binding</keyword>
<accession>A0A3G9JEQ4</accession>
<dbReference type="Gene3D" id="3.40.50.300">
    <property type="entry name" value="P-loop containing nucleotide triphosphate hydrolases"/>
    <property type="match status" value="2"/>
</dbReference>
<dbReference type="Pfam" id="PF00005">
    <property type="entry name" value="ABC_tran"/>
    <property type="match status" value="2"/>
</dbReference>
<dbReference type="CDD" id="cd03221">
    <property type="entry name" value="ABCF_EF-3"/>
    <property type="match status" value="2"/>
</dbReference>
<evidence type="ECO:0000256" key="3">
    <source>
        <dbReference type="ARBA" id="ARBA00022840"/>
    </source>
</evidence>
<feature type="coiled-coil region" evidence="4">
    <location>
        <begin position="243"/>
        <end position="270"/>
    </location>
</feature>
<feature type="domain" description="ABC transporter" evidence="6">
    <location>
        <begin position="325"/>
        <end position="540"/>
    </location>
</feature>
<dbReference type="InterPro" id="IPR051309">
    <property type="entry name" value="ABCF_ATPase"/>
</dbReference>
<feature type="compositionally biased region" description="Basic and acidic residues" evidence="5">
    <location>
        <begin position="540"/>
        <end position="550"/>
    </location>
</feature>
<dbReference type="EMBL" id="AP019314">
    <property type="protein sequence ID" value="BBH39046.1"/>
    <property type="molecule type" value="Genomic_DNA"/>
</dbReference>
<evidence type="ECO:0000313" key="7">
    <source>
        <dbReference type="EMBL" id="BBH39046.1"/>
    </source>
</evidence>
<organism evidence="7 8">
    <name type="scientific">Microcystis viridis NIES-102</name>
    <dbReference type="NCBI Taxonomy" id="213615"/>
    <lineage>
        <taxon>Bacteria</taxon>
        <taxon>Bacillati</taxon>
        <taxon>Cyanobacteriota</taxon>
        <taxon>Cyanophyceae</taxon>
        <taxon>Oscillatoriophycideae</taxon>
        <taxon>Chroococcales</taxon>
        <taxon>Microcystaceae</taxon>
        <taxon>Microcystis</taxon>
    </lineage>
</organism>
<evidence type="ECO:0000256" key="1">
    <source>
        <dbReference type="ARBA" id="ARBA00022737"/>
    </source>
</evidence>
<dbReference type="PANTHER" id="PTHR42855:SF1">
    <property type="entry name" value="ABC TRANSPORTER DOMAIN-CONTAINING PROTEIN"/>
    <property type="match status" value="1"/>
</dbReference>
<protein>
    <submittedName>
        <fullName evidence="7">ABC-transporter ATP-binding protein</fullName>
    </submittedName>
</protein>
<dbReference type="PROSITE" id="PS50893">
    <property type="entry name" value="ABC_TRANSPORTER_2"/>
    <property type="match status" value="2"/>
</dbReference>
<feature type="domain" description="ABC transporter" evidence="6">
    <location>
        <begin position="2"/>
        <end position="257"/>
    </location>
</feature>
<dbReference type="Proteomes" id="UP000278152">
    <property type="component" value="Chromosome"/>
</dbReference>
<dbReference type="PANTHER" id="PTHR42855">
    <property type="entry name" value="ABC TRANSPORTER ATP-BINDING SUBUNIT"/>
    <property type="match status" value="1"/>
</dbReference>
<keyword evidence="3 7" id="KW-0067">ATP-binding</keyword>
<name>A0A3G9JEQ4_MICVR</name>
<evidence type="ECO:0000256" key="2">
    <source>
        <dbReference type="ARBA" id="ARBA00022741"/>
    </source>
</evidence>
<keyword evidence="4" id="KW-0175">Coiled coil</keyword>
<dbReference type="PROSITE" id="PS00211">
    <property type="entry name" value="ABC_TRANSPORTER_1"/>
    <property type="match status" value="2"/>
</dbReference>
<evidence type="ECO:0000256" key="4">
    <source>
        <dbReference type="SAM" id="Coils"/>
    </source>
</evidence>
<dbReference type="InterPro" id="IPR027417">
    <property type="entry name" value="P-loop_NTPase"/>
</dbReference>
<proteinExistence type="predicted"/>
<dbReference type="InterPro" id="IPR003439">
    <property type="entry name" value="ABC_transporter-like_ATP-bd"/>
</dbReference>
<dbReference type="AlphaFoldDB" id="A0A3G9JEQ4"/>
<dbReference type="RefSeq" id="WP_012266844.1">
    <property type="nucleotide sequence ID" value="NZ_AP019314.1"/>
</dbReference>
<gene>
    <name evidence="7" type="ORF">myaer102_15700</name>
</gene>
<dbReference type="GO" id="GO:0003676">
    <property type="term" value="F:nucleic acid binding"/>
    <property type="evidence" value="ECO:0007669"/>
    <property type="project" value="UniProtKB-ARBA"/>
</dbReference>